<reference evidence="1 2" key="1">
    <citation type="submission" date="2019-02" db="EMBL/GenBank/DDBJ databases">
        <authorList>
            <consortium name="Pathogen Informatics"/>
        </authorList>
    </citation>
    <scope>NUCLEOTIDE SEQUENCE [LARGE SCALE GENOMIC DNA]</scope>
    <source>
        <strain evidence="1 2">3012STDY7103891</strain>
    </source>
</reference>
<dbReference type="AlphaFoldDB" id="A0A449IL78"/>
<dbReference type="EMBL" id="CAACYJ010000035">
    <property type="protein sequence ID" value="VFB20155.1"/>
    <property type="molecule type" value="Genomic_DNA"/>
</dbReference>
<gene>
    <name evidence="1" type="ORF">NCTC10754_02768</name>
</gene>
<evidence type="ECO:0000313" key="1">
    <source>
        <dbReference type="EMBL" id="VFB20155.1"/>
    </source>
</evidence>
<evidence type="ECO:0008006" key="3">
    <source>
        <dbReference type="Google" id="ProtNLM"/>
    </source>
</evidence>
<protein>
    <recommendedName>
        <fullName evidence="3">Porin</fullName>
    </recommendedName>
</protein>
<evidence type="ECO:0000313" key="2">
    <source>
        <dbReference type="Proteomes" id="UP000330809"/>
    </source>
</evidence>
<proteinExistence type="predicted"/>
<accession>A0A449IL78</accession>
<name>A0A449IL78_PSEFR</name>
<sequence length="39" mass="4469">MGFMLTPQFGGLLAYTDTVSERKGSPDIATWTLRMQYVW</sequence>
<organism evidence="1 2">
    <name type="scientific">Pseudomonas fragi</name>
    <dbReference type="NCBI Taxonomy" id="296"/>
    <lineage>
        <taxon>Bacteria</taxon>
        <taxon>Pseudomonadati</taxon>
        <taxon>Pseudomonadota</taxon>
        <taxon>Gammaproteobacteria</taxon>
        <taxon>Pseudomonadales</taxon>
        <taxon>Pseudomonadaceae</taxon>
        <taxon>Pseudomonas</taxon>
    </lineage>
</organism>
<dbReference type="Proteomes" id="UP000330809">
    <property type="component" value="Unassembled WGS sequence"/>
</dbReference>